<dbReference type="GO" id="GO:0008017">
    <property type="term" value="F:microtubule binding"/>
    <property type="evidence" value="ECO:0007669"/>
    <property type="project" value="InterPro"/>
</dbReference>
<dbReference type="SUPFAM" id="SSF47576">
    <property type="entry name" value="Calponin-homology domain, CH-domain"/>
    <property type="match status" value="1"/>
</dbReference>
<dbReference type="SMART" id="SM00129">
    <property type="entry name" value="KISc"/>
    <property type="match status" value="1"/>
</dbReference>
<comment type="caution">
    <text evidence="6">The sequence shown here is derived from an EMBL/GenBank/DDBJ whole genome shotgun (WGS) entry which is preliminary data.</text>
</comment>
<dbReference type="FunFam" id="1.10.418.10:FF:000067">
    <property type="entry name" value="kinesin-like protein KIN-14F"/>
    <property type="match status" value="1"/>
</dbReference>
<dbReference type="Pfam" id="PF16796">
    <property type="entry name" value="Microtub_bd"/>
    <property type="match status" value="1"/>
</dbReference>
<dbReference type="GO" id="GO:0003777">
    <property type="term" value="F:microtubule motor activity"/>
    <property type="evidence" value="ECO:0007669"/>
    <property type="project" value="InterPro"/>
</dbReference>
<dbReference type="Proteomes" id="UP000712281">
    <property type="component" value="Unassembled WGS sequence"/>
</dbReference>
<dbReference type="PROSITE" id="PS50021">
    <property type="entry name" value="CH"/>
    <property type="match status" value="1"/>
</dbReference>
<dbReference type="GO" id="GO:0015630">
    <property type="term" value="C:microtubule cytoskeleton"/>
    <property type="evidence" value="ECO:0007669"/>
    <property type="project" value="TreeGrafter"/>
</dbReference>
<dbReference type="InterPro" id="IPR001752">
    <property type="entry name" value="Kinesin_motor_dom"/>
</dbReference>
<gene>
    <name evidence="6" type="ORF">F2Q68_00030846</name>
</gene>
<evidence type="ECO:0000256" key="1">
    <source>
        <dbReference type="ARBA" id="ARBA00010899"/>
    </source>
</evidence>
<evidence type="ECO:0000259" key="5">
    <source>
        <dbReference type="PROSITE" id="PS50067"/>
    </source>
</evidence>
<dbReference type="SUPFAM" id="SSF52540">
    <property type="entry name" value="P-loop containing nucleoside triphosphate hydrolases"/>
    <property type="match status" value="1"/>
</dbReference>
<accession>A0A8S9GEW1</accession>
<comment type="caution">
    <text evidence="3">Lacks conserved residue(s) required for the propagation of feature annotation.</text>
</comment>
<dbReference type="Pfam" id="PF00307">
    <property type="entry name" value="CH"/>
    <property type="match status" value="1"/>
</dbReference>
<dbReference type="InterPro" id="IPR001715">
    <property type="entry name" value="CH_dom"/>
</dbReference>
<evidence type="ECO:0000313" key="6">
    <source>
        <dbReference type="EMBL" id="KAF2542072.1"/>
    </source>
</evidence>
<sequence>MDQGAAATLAENPSEEEFCLSLRNGLILCNVLNKVNPGSVLKVVENPVTLAIQYAEGAAQSAIQYFENMRNFLKAVEDMQLLTFGASDLEKGGSSNKVVDCILCLKGFYEWKQAGGVGVWRYGGTVRIVSLHPKVSSASLSLGSESNTDESVSLDESESSQYDQLLDFLHLSNDIATEESETAISLAFLFDHFALQLLNAYLKESDGINDLPLNEMVIDTLLNRVVKDFSAILVSQGTQLGSFLRKILKCDNGNLSRTEFLEAVFRYLRHRKDLVSKEFSKFCTCGGKPEIIGSSVQEFSPSHAEAIGLQQKELEDVKSNYMETRCQVEQMQSEWHEELQRIVHHVKAIEVTSSSYHKVLEENRLLYNEVQDLKGTIRVYCRVRPFLQGTTDMQSTVDYIGENGNIMIVNPFKQEKDSRKIFAFNKVFGQNVSQEQIYIDTQPVIRSVLDGFNVCIFAYGQTDELVQEISKMKKRTHTVRHKACFMFLAVKERDKREKKKEE</sequence>
<dbReference type="GO" id="GO:0007018">
    <property type="term" value="P:microtubule-based movement"/>
    <property type="evidence" value="ECO:0007669"/>
    <property type="project" value="InterPro"/>
</dbReference>
<dbReference type="GO" id="GO:0005524">
    <property type="term" value="F:ATP binding"/>
    <property type="evidence" value="ECO:0007669"/>
    <property type="project" value="InterPro"/>
</dbReference>
<dbReference type="InterPro" id="IPR036872">
    <property type="entry name" value="CH_dom_sf"/>
</dbReference>
<dbReference type="InterPro" id="IPR036961">
    <property type="entry name" value="Kinesin_motor_dom_sf"/>
</dbReference>
<comment type="similarity">
    <text evidence="1">Belongs to the TRAFAC class myosin-kinesin ATPase superfamily. Kinesin family. KIN-14 subfamily.</text>
</comment>
<keyword evidence="2" id="KW-0505">Motor protein</keyword>
<dbReference type="InterPro" id="IPR027417">
    <property type="entry name" value="P-loop_NTPase"/>
</dbReference>
<dbReference type="InterPro" id="IPR027640">
    <property type="entry name" value="Kinesin-like_fam"/>
</dbReference>
<dbReference type="Gene3D" id="3.40.850.10">
    <property type="entry name" value="Kinesin motor domain"/>
    <property type="match status" value="1"/>
</dbReference>
<protein>
    <recommendedName>
        <fullName evidence="8">Kinesin motor domain-containing protein</fullName>
    </recommendedName>
</protein>
<reference evidence="6" key="1">
    <citation type="submission" date="2019-12" db="EMBL/GenBank/DDBJ databases">
        <title>Genome sequencing and annotation of Brassica cretica.</title>
        <authorList>
            <person name="Studholme D.J."/>
            <person name="Sarris P.F."/>
        </authorList>
    </citation>
    <scope>NUCLEOTIDE SEQUENCE</scope>
    <source>
        <strain evidence="6">PFS-001/15</strain>
        <tissue evidence="6">Leaf</tissue>
    </source>
</reference>
<evidence type="ECO:0000256" key="3">
    <source>
        <dbReference type="PROSITE-ProRule" id="PRU00283"/>
    </source>
</evidence>
<feature type="domain" description="Kinesin motor" evidence="5">
    <location>
        <begin position="376"/>
        <end position="462"/>
    </location>
</feature>
<dbReference type="EMBL" id="QGKW02002005">
    <property type="protein sequence ID" value="KAF2542072.1"/>
    <property type="molecule type" value="Genomic_DNA"/>
</dbReference>
<evidence type="ECO:0008006" key="8">
    <source>
        <dbReference type="Google" id="ProtNLM"/>
    </source>
</evidence>
<evidence type="ECO:0000313" key="7">
    <source>
        <dbReference type="Proteomes" id="UP000712281"/>
    </source>
</evidence>
<dbReference type="PROSITE" id="PS50067">
    <property type="entry name" value="KINESIN_MOTOR_2"/>
    <property type="match status" value="1"/>
</dbReference>
<name>A0A8S9GEW1_BRACR</name>
<feature type="domain" description="Calponin-homology (CH)" evidence="4">
    <location>
        <begin position="1"/>
        <end position="110"/>
    </location>
</feature>
<evidence type="ECO:0000256" key="2">
    <source>
        <dbReference type="ARBA" id="ARBA00023175"/>
    </source>
</evidence>
<dbReference type="Gene3D" id="1.10.418.10">
    <property type="entry name" value="Calponin-like domain"/>
    <property type="match status" value="1"/>
</dbReference>
<dbReference type="PANTHER" id="PTHR47972:SF28">
    <property type="entry name" value="KINESIN-LIKE PROTEIN KLP-3"/>
    <property type="match status" value="1"/>
</dbReference>
<organism evidence="6 7">
    <name type="scientific">Brassica cretica</name>
    <name type="common">Mustard</name>
    <dbReference type="NCBI Taxonomy" id="69181"/>
    <lineage>
        <taxon>Eukaryota</taxon>
        <taxon>Viridiplantae</taxon>
        <taxon>Streptophyta</taxon>
        <taxon>Embryophyta</taxon>
        <taxon>Tracheophyta</taxon>
        <taxon>Spermatophyta</taxon>
        <taxon>Magnoliopsida</taxon>
        <taxon>eudicotyledons</taxon>
        <taxon>Gunneridae</taxon>
        <taxon>Pentapetalae</taxon>
        <taxon>rosids</taxon>
        <taxon>malvids</taxon>
        <taxon>Brassicales</taxon>
        <taxon>Brassicaceae</taxon>
        <taxon>Brassiceae</taxon>
        <taxon>Brassica</taxon>
    </lineage>
</organism>
<proteinExistence type="inferred from homology"/>
<dbReference type="PANTHER" id="PTHR47972">
    <property type="entry name" value="KINESIN-LIKE PROTEIN KLP-3"/>
    <property type="match status" value="1"/>
</dbReference>
<evidence type="ECO:0000259" key="4">
    <source>
        <dbReference type="PROSITE" id="PS50021"/>
    </source>
</evidence>
<dbReference type="InterPro" id="IPR031852">
    <property type="entry name" value="Vik1/Cik1_MT-bd"/>
</dbReference>
<dbReference type="AlphaFoldDB" id="A0A8S9GEW1"/>